<comment type="caution">
    <text evidence="1">The sequence shown here is derived from an EMBL/GenBank/DDBJ whole genome shotgun (WGS) entry which is preliminary data.</text>
</comment>
<evidence type="ECO:0008006" key="3">
    <source>
        <dbReference type="Google" id="ProtNLM"/>
    </source>
</evidence>
<name>A0ABQ7FJ37_9ACTN</name>
<dbReference type="Proteomes" id="UP000621266">
    <property type="component" value="Unassembled WGS sequence"/>
</dbReference>
<accession>A0ABQ7FJ37</accession>
<dbReference type="InterPro" id="IPR027417">
    <property type="entry name" value="P-loop_NTPase"/>
</dbReference>
<dbReference type="Gene3D" id="3.40.50.300">
    <property type="entry name" value="P-loop containing nucleotide triphosphate hydrolases"/>
    <property type="match status" value="1"/>
</dbReference>
<evidence type="ECO:0000313" key="2">
    <source>
        <dbReference type="Proteomes" id="UP000621266"/>
    </source>
</evidence>
<reference evidence="1 2" key="1">
    <citation type="submission" date="2019-10" db="EMBL/GenBank/DDBJ databases">
        <title>Streptomyces tenebrisbrunneis sp.nov., an endogenous actinomycete isolated from of Lycium ruthenicum.</title>
        <authorList>
            <person name="Ma L."/>
        </authorList>
    </citation>
    <scope>NUCLEOTIDE SEQUENCE [LARGE SCALE GENOMIC DNA]</scope>
    <source>
        <strain evidence="1 2">TRM 66187</strain>
    </source>
</reference>
<sequence length="183" mass="20354">MYPNIALIGKAQAGKDSAAAHLVAQHGYRREAFADRLKAAALEVDPVVHVDHRWDEEYRLQEVVGVRGWERAKEEVPEVRRFLQHLGHSMRQLAPYIWIHPVANAICVNGAAHVPTVVTDVRYWNEVHALREAGFTFVRIVRPGTGDDSHVSETELDGFAADVTINNSGTLAELYAQIEGVIA</sequence>
<dbReference type="InterPro" id="IPR048444">
    <property type="entry name" value="DNMK"/>
</dbReference>
<dbReference type="RefSeq" id="WP_156206130.1">
    <property type="nucleotide sequence ID" value="NZ_WHPN01000268.1"/>
</dbReference>
<dbReference type="SUPFAM" id="SSF52540">
    <property type="entry name" value="P-loop containing nucleoside triphosphate hydrolases"/>
    <property type="match status" value="1"/>
</dbReference>
<evidence type="ECO:0000313" key="1">
    <source>
        <dbReference type="EMBL" id="KAF4408647.1"/>
    </source>
</evidence>
<dbReference type="Pfam" id="PF21448">
    <property type="entry name" value="DNMK"/>
    <property type="match status" value="1"/>
</dbReference>
<proteinExistence type="predicted"/>
<keyword evidence="2" id="KW-1185">Reference proteome</keyword>
<organism evidence="1 2">
    <name type="scientific">Streptomyces lycii</name>
    <dbReference type="NCBI Taxonomy" id="2654337"/>
    <lineage>
        <taxon>Bacteria</taxon>
        <taxon>Bacillati</taxon>
        <taxon>Actinomycetota</taxon>
        <taxon>Actinomycetes</taxon>
        <taxon>Kitasatosporales</taxon>
        <taxon>Streptomycetaceae</taxon>
        <taxon>Streptomyces</taxon>
    </lineage>
</organism>
<gene>
    <name evidence="1" type="ORF">GCU69_13185</name>
</gene>
<protein>
    <recommendedName>
        <fullName evidence="3">DNMP kinase</fullName>
    </recommendedName>
</protein>
<dbReference type="EMBL" id="WHPN01000268">
    <property type="protein sequence ID" value="KAF4408647.1"/>
    <property type="molecule type" value="Genomic_DNA"/>
</dbReference>